<gene>
    <name evidence="2" type="ORF">ACEWY4_010599</name>
</gene>
<accession>A0ABD1K2E1</accession>
<protein>
    <submittedName>
        <fullName evidence="2">Uncharacterized protein</fullName>
    </submittedName>
</protein>
<proteinExistence type="predicted"/>
<evidence type="ECO:0000313" key="3">
    <source>
        <dbReference type="Proteomes" id="UP001591681"/>
    </source>
</evidence>
<evidence type="ECO:0000313" key="2">
    <source>
        <dbReference type="EMBL" id="KAL2093287.1"/>
    </source>
</evidence>
<keyword evidence="3" id="KW-1185">Reference proteome</keyword>
<name>A0ABD1K2E1_9TELE</name>
<feature type="region of interest" description="Disordered" evidence="1">
    <location>
        <begin position="63"/>
        <end position="87"/>
    </location>
</feature>
<dbReference type="Proteomes" id="UP001591681">
    <property type="component" value="Unassembled WGS sequence"/>
</dbReference>
<sequence length="175" mass="19538">MATKQRELPSWMNEKKKDCVPKNLKTKKKAIPRATVYFMNEWELVQSALIFGDQYQGLGKVSKLEDSSKEGRREAVINPPEQNAHNVRTRVSEAHLDTSEQETLCYSSNRQECASDNEHCAASTLPHHAPDADADGDAEHTSGKEHCASSTSPHHASDAICDDDALKLVREIFFT</sequence>
<comment type="caution">
    <text evidence="2">The sequence shown here is derived from an EMBL/GenBank/DDBJ whole genome shotgun (WGS) entry which is preliminary data.</text>
</comment>
<feature type="compositionally biased region" description="Basic and acidic residues" evidence="1">
    <location>
        <begin position="137"/>
        <end position="147"/>
    </location>
</feature>
<dbReference type="AlphaFoldDB" id="A0ABD1K2E1"/>
<evidence type="ECO:0000256" key="1">
    <source>
        <dbReference type="SAM" id="MobiDB-lite"/>
    </source>
</evidence>
<dbReference type="EMBL" id="JBHFQA010000009">
    <property type="protein sequence ID" value="KAL2093287.1"/>
    <property type="molecule type" value="Genomic_DNA"/>
</dbReference>
<organism evidence="2 3">
    <name type="scientific">Coilia grayii</name>
    <name type="common">Gray's grenadier anchovy</name>
    <dbReference type="NCBI Taxonomy" id="363190"/>
    <lineage>
        <taxon>Eukaryota</taxon>
        <taxon>Metazoa</taxon>
        <taxon>Chordata</taxon>
        <taxon>Craniata</taxon>
        <taxon>Vertebrata</taxon>
        <taxon>Euteleostomi</taxon>
        <taxon>Actinopterygii</taxon>
        <taxon>Neopterygii</taxon>
        <taxon>Teleostei</taxon>
        <taxon>Clupei</taxon>
        <taxon>Clupeiformes</taxon>
        <taxon>Clupeoidei</taxon>
        <taxon>Engraulidae</taxon>
        <taxon>Coilinae</taxon>
        <taxon>Coilia</taxon>
    </lineage>
</organism>
<feature type="region of interest" description="Disordered" evidence="1">
    <location>
        <begin position="124"/>
        <end position="158"/>
    </location>
</feature>
<feature type="compositionally biased region" description="Basic and acidic residues" evidence="1">
    <location>
        <begin position="63"/>
        <end position="75"/>
    </location>
</feature>
<reference evidence="2 3" key="1">
    <citation type="submission" date="2024-09" db="EMBL/GenBank/DDBJ databases">
        <title>A chromosome-level genome assembly of Gray's grenadier anchovy, Coilia grayii.</title>
        <authorList>
            <person name="Fu Z."/>
        </authorList>
    </citation>
    <scope>NUCLEOTIDE SEQUENCE [LARGE SCALE GENOMIC DNA]</scope>
    <source>
        <strain evidence="2">G4</strain>
        <tissue evidence="2">Muscle</tissue>
    </source>
</reference>